<evidence type="ECO:0000259" key="5">
    <source>
        <dbReference type="Pfam" id="PF22435"/>
    </source>
</evidence>
<dbReference type="SUPFAM" id="SSF75217">
    <property type="entry name" value="alpha/beta knot"/>
    <property type="match status" value="1"/>
</dbReference>
<dbReference type="Proteomes" id="UP000886723">
    <property type="component" value="Unassembled WGS sequence"/>
</dbReference>
<dbReference type="GO" id="GO:0008173">
    <property type="term" value="F:RNA methyltransferase activity"/>
    <property type="evidence" value="ECO:0007669"/>
    <property type="project" value="InterPro"/>
</dbReference>
<keyword evidence="2 6" id="KW-0489">Methyltransferase</keyword>
<dbReference type="InterPro" id="IPR029064">
    <property type="entry name" value="Ribosomal_eL30-like_sf"/>
</dbReference>
<dbReference type="InterPro" id="IPR051259">
    <property type="entry name" value="rRNA_Methyltransferase"/>
</dbReference>
<reference evidence="6" key="2">
    <citation type="journal article" date="2021" name="PeerJ">
        <title>Extensive microbial diversity within the chicken gut microbiome revealed by metagenomics and culture.</title>
        <authorList>
            <person name="Gilroy R."/>
            <person name="Ravi A."/>
            <person name="Getino M."/>
            <person name="Pursley I."/>
            <person name="Horton D.L."/>
            <person name="Alikhan N.F."/>
            <person name="Baker D."/>
            <person name="Gharbi K."/>
            <person name="Hall N."/>
            <person name="Watson M."/>
            <person name="Adriaenssens E.M."/>
            <person name="Foster-Nyarko E."/>
            <person name="Jarju S."/>
            <person name="Secka A."/>
            <person name="Antonio M."/>
            <person name="Oren A."/>
            <person name="Chaudhuri R.R."/>
            <person name="La Ragione R."/>
            <person name="Hildebrand F."/>
            <person name="Pallen M.J."/>
        </authorList>
    </citation>
    <scope>NUCLEOTIDE SEQUENCE</scope>
    <source>
        <strain evidence="6">ChiBcec2-4451</strain>
    </source>
</reference>
<gene>
    <name evidence="6" type="ORF">IAA63_02920</name>
</gene>
<reference evidence="6" key="1">
    <citation type="submission" date="2020-10" db="EMBL/GenBank/DDBJ databases">
        <authorList>
            <person name="Gilroy R."/>
        </authorList>
    </citation>
    <scope>NUCLEOTIDE SEQUENCE</scope>
    <source>
        <strain evidence="6">ChiBcec2-4451</strain>
    </source>
</reference>
<evidence type="ECO:0000256" key="3">
    <source>
        <dbReference type="ARBA" id="ARBA00022679"/>
    </source>
</evidence>
<dbReference type="GO" id="GO:0006396">
    <property type="term" value="P:RNA processing"/>
    <property type="evidence" value="ECO:0007669"/>
    <property type="project" value="InterPro"/>
</dbReference>
<dbReference type="Gene3D" id="3.40.1280.10">
    <property type="match status" value="1"/>
</dbReference>
<evidence type="ECO:0000313" key="7">
    <source>
        <dbReference type="Proteomes" id="UP000886723"/>
    </source>
</evidence>
<dbReference type="InterPro" id="IPR053888">
    <property type="entry name" value="MRM3-like_sub_bind"/>
</dbReference>
<dbReference type="Gene3D" id="3.30.1330.30">
    <property type="match status" value="1"/>
</dbReference>
<name>A0A9D1NTL0_9FIRM</name>
<dbReference type="EMBL" id="DVON01000057">
    <property type="protein sequence ID" value="HIV12078.1"/>
    <property type="molecule type" value="Genomic_DNA"/>
</dbReference>
<evidence type="ECO:0000256" key="2">
    <source>
        <dbReference type="ARBA" id="ARBA00022603"/>
    </source>
</evidence>
<evidence type="ECO:0000256" key="1">
    <source>
        <dbReference type="ARBA" id="ARBA00007228"/>
    </source>
</evidence>
<dbReference type="CDD" id="cd18095">
    <property type="entry name" value="SpoU-like_rRNA-MTase"/>
    <property type="match status" value="1"/>
</dbReference>
<keyword evidence="3" id="KW-0808">Transferase</keyword>
<accession>A0A9D1NTL0</accession>
<organism evidence="6 7">
    <name type="scientific">Candidatus Pullilachnospira stercoravium</name>
    <dbReference type="NCBI Taxonomy" id="2840913"/>
    <lineage>
        <taxon>Bacteria</taxon>
        <taxon>Bacillati</taxon>
        <taxon>Bacillota</taxon>
        <taxon>Clostridia</taxon>
        <taxon>Lachnospirales</taxon>
        <taxon>Lachnospiraceae</taxon>
        <taxon>Lachnospiraceae incertae sedis</taxon>
        <taxon>Candidatus Pullilachnospira</taxon>
    </lineage>
</organism>
<dbReference type="InterPro" id="IPR001537">
    <property type="entry name" value="SpoU_MeTrfase"/>
</dbReference>
<dbReference type="SUPFAM" id="SSF55315">
    <property type="entry name" value="L30e-like"/>
    <property type="match status" value="1"/>
</dbReference>
<dbReference type="InterPro" id="IPR029028">
    <property type="entry name" value="Alpha/beta_knot_MTases"/>
</dbReference>
<feature type="domain" description="MRM3-like substrate binding" evidence="5">
    <location>
        <begin position="7"/>
        <end position="90"/>
    </location>
</feature>
<dbReference type="InterPro" id="IPR029026">
    <property type="entry name" value="tRNA_m1G_MTases_N"/>
</dbReference>
<dbReference type="GO" id="GO:0003723">
    <property type="term" value="F:RNA binding"/>
    <property type="evidence" value="ECO:0007669"/>
    <property type="project" value="InterPro"/>
</dbReference>
<evidence type="ECO:0000259" key="4">
    <source>
        <dbReference type="Pfam" id="PF00588"/>
    </source>
</evidence>
<sequence>MITSTGNPKVKHMIQLGKKARERKKEGVFLVEGLKMFREAPRERLVQTFVSESFLAEPEHAALLEGIRWEAVKDSVFAQMSDTLTPQGILSVVRRQERKAEDLFEGQKPLLLVLEDLQDPGNVGTIFRTAEGAGVSGIIMTRNCVDIYHPKTVRATMGSIYRVPFLCVEELSPLITLLKEKGIVTYAAHLKGQETYDREDYSRGTAFFIGNEGNGLSEWLSGQADRLIRIPMEGQLESLNASVAAAILMYEAARQRRTRI</sequence>
<protein>
    <submittedName>
        <fullName evidence="6">RNA methyltransferase</fullName>
    </submittedName>
</protein>
<feature type="domain" description="tRNA/rRNA methyltransferase SpoU type" evidence="4">
    <location>
        <begin position="110"/>
        <end position="250"/>
    </location>
</feature>
<comment type="similarity">
    <text evidence="1">Belongs to the class IV-like SAM-binding methyltransferase superfamily. RNA methyltransferase TrmH family.</text>
</comment>
<dbReference type="PANTHER" id="PTHR43191">
    <property type="entry name" value="RRNA METHYLTRANSFERASE 3"/>
    <property type="match status" value="1"/>
</dbReference>
<dbReference type="Pfam" id="PF00588">
    <property type="entry name" value="SpoU_methylase"/>
    <property type="match status" value="1"/>
</dbReference>
<comment type="caution">
    <text evidence="6">The sequence shown here is derived from an EMBL/GenBank/DDBJ whole genome shotgun (WGS) entry which is preliminary data.</text>
</comment>
<dbReference type="PANTHER" id="PTHR43191:SF2">
    <property type="entry name" value="RRNA METHYLTRANSFERASE 3, MITOCHONDRIAL"/>
    <property type="match status" value="1"/>
</dbReference>
<dbReference type="Pfam" id="PF22435">
    <property type="entry name" value="MRM3-like_sub_bind"/>
    <property type="match status" value="1"/>
</dbReference>
<dbReference type="GO" id="GO:0032259">
    <property type="term" value="P:methylation"/>
    <property type="evidence" value="ECO:0007669"/>
    <property type="project" value="UniProtKB-KW"/>
</dbReference>
<dbReference type="AlphaFoldDB" id="A0A9D1NTL0"/>
<proteinExistence type="inferred from homology"/>
<evidence type="ECO:0000313" key="6">
    <source>
        <dbReference type="EMBL" id="HIV12078.1"/>
    </source>
</evidence>